<name>A0ABY7AU47_9PSEU</name>
<evidence type="ECO:0000313" key="2">
    <source>
        <dbReference type="Proteomes" id="UP001163203"/>
    </source>
</evidence>
<dbReference type="Proteomes" id="UP001163203">
    <property type="component" value="Chromosome"/>
</dbReference>
<keyword evidence="1" id="KW-0808">Transferase</keyword>
<dbReference type="RefSeq" id="WP_268441511.1">
    <property type="nucleotide sequence ID" value="NZ_CP113836.1"/>
</dbReference>
<reference evidence="1" key="1">
    <citation type="submission" date="2022-11" db="EMBL/GenBank/DDBJ databases">
        <authorList>
            <person name="Mo P."/>
        </authorList>
    </citation>
    <scope>NUCLEOTIDE SEQUENCE</scope>
    <source>
        <strain evidence="1">HUAS 11-8</strain>
    </source>
</reference>
<dbReference type="GO" id="GO:0008168">
    <property type="term" value="F:methyltransferase activity"/>
    <property type="evidence" value="ECO:0007669"/>
    <property type="project" value="UniProtKB-KW"/>
</dbReference>
<dbReference type="InterPro" id="IPR029063">
    <property type="entry name" value="SAM-dependent_MTases_sf"/>
</dbReference>
<sequence>MASPIEAPGVRGATSYPSMARINDHWLEGSCHGQADREYADQIVVCAPHIPYLVRASRQLVGRMVRYLIDQGVRQFLDLGSGIPADRHVHEVAQEADPGARVVYVDLDPRVAADGRRLLEGNDHAAFIEADIRDPDAILSHPDLTRLIDLDQPVGVLIIETLLYLPDTDDPAGLVASYLDKLPSGSYLGMSHCGEDEQLRKGLSIFSRMFGTPPPVTLREREEFQTFFHGLELVDPGVVQVTLWNPLTEDDMGRNPELAHMYAGMARKN</sequence>
<protein>
    <submittedName>
        <fullName evidence="1">SAM-dependent methyltransferase</fullName>
        <ecNumber evidence="1">2.1.1.-</ecNumber>
    </submittedName>
</protein>
<evidence type="ECO:0000313" key="1">
    <source>
        <dbReference type="EMBL" id="WAL63480.1"/>
    </source>
</evidence>
<accession>A0ABY7AU47</accession>
<dbReference type="GO" id="GO:0032259">
    <property type="term" value="P:methylation"/>
    <property type="evidence" value="ECO:0007669"/>
    <property type="project" value="UniProtKB-KW"/>
</dbReference>
<gene>
    <name evidence="1" type="ORF">ORV05_20940</name>
</gene>
<keyword evidence="2" id="KW-1185">Reference proteome</keyword>
<dbReference type="Gene3D" id="3.40.50.150">
    <property type="entry name" value="Vaccinia Virus protein VP39"/>
    <property type="match status" value="1"/>
</dbReference>
<dbReference type="InterPro" id="IPR006764">
    <property type="entry name" value="SAM_dep_MeTrfase_SAV2177_type"/>
</dbReference>
<dbReference type="Pfam" id="PF04672">
    <property type="entry name" value="Methyltransf_19"/>
    <property type="match status" value="1"/>
</dbReference>
<organism evidence="1 2">
    <name type="scientific">Amycolatopsis cynarae</name>
    <dbReference type="NCBI Taxonomy" id="2995223"/>
    <lineage>
        <taxon>Bacteria</taxon>
        <taxon>Bacillati</taxon>
        <taxon>Actinomycetota</taxon>
        <taxon>Actinomycetes</taxon>
        <taxon>Pseudonocardiales</taxon>
        <taxon>Pseudonocardiaceae</taxon>
        <taxon>Amycolatopsis</taxon>
    </lineage>
</organism>
<proteinExistence type="predicted"/>
<dbReference type="SUPFAM" id="SSF53335">
    <property type="entry name" value="S-adenosyl-L-methionine-dependent methyltransferases"/>
    <property type="match status" value="1"/>
</dbReference>
<keyword evidence="1" id="KW-0489">Methyltransferase</keyword>
<dbReference type="EC" id="2.1.1.-" evidence="1"/>
<dbReference type="PIRSF" id="PIRSF017393">
    <property type="entry name" value="MTase_SAV2177"/>
    <property type="match status" value="1"/>
</dbReference>
<dbReference type="EMBL" id="CP113836">
    <property type="protein sequence ID" value="WAL63480.1"/>
    <property type="molecule type" value="Genomic_DNA"/>
</dbReference>